<organism evidence="1 2">
    <name type="scientific">Trichonephila clavata</name>
    <name type="common">Joro spider</name>
    <name type="synonym">Nephila clavata</name>
    <dbReference type="NCBI Taxonomy" id="2740835"/>
    <lineage>
        <taxon>Eukaryota</taxon>
        <taxon>Metazoa</taxon>
        <taxon>Ecdysozoa</taxon>
        <taxon>Arthropoda</taxon>
        <taxon>Chelicerata</taxon>
        <taxon>Arachnida</taxon>
        <taxon>Araneae</taxon>
        <taxon>Araneomorphae</taxon>
        <taxon>Entelegynae</taxon>
        <taxon>Araneoidea</taxon>
        <taxon>Nephilidae</taxon>
        <taxon>Trichonephila</taxon>
    </lineage>
</organism>
<dbReference type="AlphaFoldDB" id="A0A8X6G9D6"/>
<evidence type="ECO:0000313" key="1">
    <source>
        <dbReference type="EMBL" id="GFQ99157.1"/>
    </source>
</evidence>
<evidence type="ECO:0000313" key="2">
    <source>
        <dbReference type="Proteomes" id="UP000887116"/>
    </source>
</evidence>
<proteinExistence type="predicted"/>
<dbReference type="EMBL" id="BMAO01034811">
    <property type="protein sequence ID" value="GFQ99157.1"/>
    <property type="molecule type" value="Genomic_DNA"/>
</dbReference>
<keyword evidence="2" id="KW-1185">Reference proteome</keyword>
<sequence>MNLTYESQGACFLGKYFNPNSEPPPGLCSRRKKECTRHFVKTPDSLGGQVACCRLTSMMGFKTTRKDHSCKDLRFLVLCCNFRDVDL</sequence>
<protein>
    <submittedName>
        <fullName evidence="1">Uncharacterized protein</fullName>
    </submittedName>
</protein>
<dbReference type="Proteomes" id="UP000887116">
    <property type="component" value="Unassembled WGS sequence"/>
</dbReference>
<accession>A0A8X6G9D6</accession>
<name>A0A8X6G9D6_TRICU</name>
<gene>
    <name evidence="1" type="ORF">TNCT_596871</name>
</gene>
<comment type="caution">
    <text evidence="1">The sequence shown here is derived from an EMBL/GenBank/DDBJ whole genome shotgun (WGS) entry which is preliminary data.</text>
</comment>
<reference evidence="1" key="1">
    <citation type="submission" date="2020-07" db="EMBL/GenBank/DDBJ databases">
        <title>Multicomponent nature underlies the extraordinary mechanical properties of spider dragline silk.</title>
        <authorList>
            <person name="Kono N."/>
            <person name="Nakamura H."/>
            <person name="Mori M."/>
            <person name="Yoshida Y."/>
            <person name="Ohtoshi R."/>
            <person name="Malay A.D."/>
            <person name="Moran D.A.P."/>
            <person name="Tomita M."/>
            <person name="Numata K."/>
            <person name="Arakawa K."/>
        </authorList>
    </citation>
    <scope>NUCLEOTIDE SEQUENCE</scope>
</reference>